<dbReference type="Proteomes" id="UP000011086">
    <property type="component" value="Unassembled WGS sequence"/>
</dbReference>
<dbReference type="EMBL" id="JH793053">
    <property type="protein sequence ID" value="ELQ36066.1"/>
    <property type="molecule type" value="Genomic_DNA"/>
</dbReference>
<accession>A0AA97NTG6</accession>
<evidence type="ECO:0000313" key="2">
    <source>
        <dbReference type="EMBL" id="ELQ36066.1"/>
    </source>
</evidence>
<sequence>MASLRTKGPVMHPTHSDSRSTDMYEVCTELPPSLLVD</sequence>
<reference evidence="2" key="1">
    <citation type="journal article" date="2012" name="PLoS Genet.">
        <title>Comparative analysis of the genomes of two field isolates of the rice blast fungus Magnaporthe oryzae.</title>
        <authorList>
            <person name="Xue M."/>
            <person name="Yang J."/>
            <person name="Li Z."/>
            <person name="Hu S."/>
            <person name="Yao N."/>
            <person name="Dean R.A."/>
            <person name="Zhao W."/>
            <person name="Shen M."/>
            <person name="Zhang H."/>
            <person name="Li C."/>
            <person name="Liu L."/>
            <person name="Cao L."/>
            <person name="Xu X."/>
            <person name="Xing Y."/>
            <person name="Hsiang T."/>
            <person name="Zhang Z."/>
            <person name="Xu J.R."/>
            <person name="Peng Y.L."/>
        </authorList>
    </citation>
    <scope>NUCLEOTIDE SEQUENCE</scope>
    <source>
        <strain evidence="2">Y34</strain>
    </source>
</reference>
<organism evidence="2">
    <name type="scientific">Pyricularia oryzae (strain Y34)</name>
    <name type="common">Rice blast fungus</name>
    <name type="synonym">Magnaporthe oryzae</name>
    <dbReference type="NCBI Taxonomy" id="1143189"/>
    <lineage>
        <taxon>Eukaryota</taxon>
        <taxon>Fungi</taxon>
        <taxon>Dikarya</taxon>
        <taxon>Ascomycota</taxon>
        <taxon>Pezizomycotina</taxon>
        <taxon>Sordariomycetes</taxon>
        <taxon>Sordariomycetidae</taxon>
        <taxon>Magnaporthales</taxon>
        <taxon>Pyriculariaceae</taxon>
        <taxon>Pyricularia</taxon>
    </lineage>
</organism>
<evidence type="ECO:0000256" key="1">
    <source>
        <dbReference type="SAM" id="MobiDB-lite"/>
    </source>
</evidence>
<gene>
    <name evidence="2" type="ORF">OOU_Y34scaffold00669g51</name>
</gene>
<proteinExistence type="predicted"/>
<protein>
    <submittedName>
        <fullName evidence="2">Uncharacterized protein</fullName>
    </submittedName>
</protein>
<name>A0AA97NTG6_PYRO3</name>
<dbReference type="AlphaFoldDB" id="A0AA97NTG6"/>
<feature type="region of interest" description="Disordered" evidence="1">
    <location>
        <begin position="1"/>
        <end position="25"/>
    </location>
</feature>